<organism evidence="1 2">
    <name type="scientific">Bradyrhizobium xenonodulans</name>
    <dbReference type="NCBI Taxonomy" id="2736875"/>
    <lineage>
        <taxon>Bacteria</taxon>
        <taxon>Pseudomonadati</taxon>
        <taxon>Pseudomonadota</taxon>
        <taxon>Alphaproteobacteria</taxon>
        <taxon>Hyphomicrobiales</taxon>
        <taxon>Nitrobacteraceae</taxon>
        <taxon>Bradyrhizobium</taxon>
    </lineage>
</organism>
<evidence type="ECO:0000313" key="1">
    <source>
        <dbReference type="EMBL" id="WBL77974.1"/>
    </source>
</evidence>
<gene>
    <name evidence="1" type="ORF">I3J27_34200</name>
</gene>
<accession>A0ABY7MHX2</accession>
<dbReference type="RefSeq" id="WP_270163263.1">
    <property type="nucleotide sequence ID" value="NZ_CP089391.1"/>
</dbReference>
<name>A0ABY7MHX2_9BRAD</name>
<reference evidence="1" key="1">
    <citation type="submission" date="2021-12" db="EMBL/GenBank/DDBJ databases">
        <title>Bradyrhizobium xenonodulans sp. nov.</title>
        <authorList>
            <person name="Claassens R."/>
            <person name="Venter S.N."/>
            <person name="Beukes C.W."/>
            <person name="Stepkowski T."/>
            <person name="Steenkamp E.T."/>
        </authorList>
    </citation>
    <scope>NUCLEOTIDE SEQUENCE</scope>
    <source>
        <strain evidence="1">14AB</strain>
    </source>
</reference>
<sequence>MIAPLHSTSEWRPRLKSVGDLINGGLFHACAPLTALVGTGRIGEIVRLRASTQANIGTLVLPGGRSAVLKRKERGFKGLSQ</sequence>
<dbReference type="Proteomes" id="UP001179614">
    <property type="component" value="Chromosome"/>
</dbReference>
<keyword evidence="2" id="KW-1185">Reference proteome</keyword>
<dbReference type="EMBL" id="CP089391">
    <property type="protein sequence ID" value="WBL77974.1"/>
    <property type="molecule type" value="Genomic_DNA"/>
</dbReference>
<proteinExistence type="predicted"/>
<evidence type="ECO:0000313" key="2">
    <source>
        <dbReference type="Proteomes" id="UP001179614"/>
    </source>
</evidence>
<protein>
    <submittedName>
        <fullName evidence="1">Uncharacterized protein</fullName>
    </submittedName>
</protein>